<dbReference type="Pfam" id="PF00248">
    <property type="entry name" value="Aldo_ket_red"/>
    <property type="match status" value="1"/>
</dbReference>
<evidence type="ECO:0000313" key="3">
    <source>
        <dbReference type="EMBL" id="TIA88750.1"/>
    </source>
</evidence>
<dbReference type="Proteomes" id="UP000310189">
    <property type="component" value="Unassembled WGS sequence"/>
</dbReference>
<comment type="caution">
    <text evidence="3">The sequence shown here is derived from an EMBL/GenBank/DDBJ whole genome shotgun (WGS) entry which is preliminary data.</text>
</comment>
<dbReference type="PANTHER" id="PTHR42686">
    <property type="entry name" value="GH17980P-RELATED"/>
    <property type="match status" value="1"/>
</dbReference>
<evidence type="ECO:0000313" key="4">
    <source>
        <dbReference type="Proteomes" id="UP000310189"/>
    </source>
</evidence>
<dbReference type="Gene3D" id="3.20.20.100">
    <property type="entry name" value="NADP-dependent oxidoreductase domain"/>
    <property type="match status" value="1"/>
</dbReference>
<dbReference type="InterPro" id="IPR023210">
    <property type="entry name" value="NADP_OxRdtase_dom"/>
</dbReference>
<protein>
    <recommendedName>
        <fullName evidence="2">NADP-dependent oxidoreductase domain-containing protein</fullName>
    </recommendedName>
</protein>
<feature type="region of interest" description="Disordered" evidence="1">
    <location>
        <begin position="1"/>
        <end position="35"/>
    </location>
</feature>
<evidence type="ECO:0000256" key="1">
    <source>
        <dbReference type="SAM" id="MobiDB-lite"/>
    </source>
</evidence>
<sequence length="401" mass="44599">MANLHFGNENLVRDEDISNNSNHSTAQDPVNSNWNNADANLQEISLDDLSERVAPAPLKETLIAGCGPLGRNYTNSTVYESVTPVEAVKVALDSGVRAFDNAPHYAPAEAVLGRALKILQPLYPRNSYKLITKVGHYGDEVNYSEERIHESLRRSFEYLQTDHFDIVYLHDVEFIAESIADINEAGQPTRVLSDLDKYNLAGEPEILGEGDREVLNALRILNDYKKDGKIHNIGISALPLPTLLRVSRLALKYLGPDSLQYVMSYANHGPQALAPPSYTQTNFEAFEKLFDDRIKLVTASPFAMGLLTPQGPPDWHPAPDGLKESARRIMRELGSDASKASASFCMRNYTTAVGWQNAQEVREGLEAYENSRKEESDLERALVDAFVKSGWSGYVWRSGRG</sequence>
<dbReference type="OrthoDB" id="5286008at2759"/>
<dbReference type="GO" id="GO:0005829">
    <property type="term" value="C:cytosol"/>
    <property type="evidence" value="ECO:0007669"/>
    <property type="project" value="TreeGrafter"/>
</dbReference>
<dbReference type="AlphaFoldDB" id="A0A4T0FKZ4"/>
<keyword evidence="4" id="KW-1185">Reference proteome</keyword>
<accession>A0A4T0FKZ4</accession>
<name>A0A4T0FKZ4_9BASI</name>
<feature type="domain" description="NADP-dependent oxidoreductase" evidence="2">
    <location>
        <begin position="78"/>
        <end position="376"/>
    </location>
</feature>
<dbReference type="InterPro" id="IPR020471">
    <property type="entry name" value="AKR"/>
</dbReference>
<dbReference type="PANTHER" id="PTHR42686:SF1">
    <property type="entry name" value="GH17980P-RELATED"/>
    <property type="match status" value="1"/>
</dbReference>
<dbReference type="GO" id="GO:0045290">
    <property type="term" value="F:D-arabinose 1-dehydrogenase [NAD(P)+] activity"/>
    <property type="evidence" value="ECO:0007669"/>
    <property type="project" value="TreeGrafter"/>
</dbReference>
<dbReference type="SUPFAM" id="SSF51430">
    <property type="entry name" value="NAD(P)-linked oxidoreductase"/>
    <property type="match status" value="1"/>
</dbReference>
<gene>
    <name evidence="3" type="ORF">E3P99_02418</name>
</gene>
<reference evidence="3 4" key="1">
    <citation type="submission" date="2019-03" db="EMBL/GenBank/DDBJ databases">
        <title>Sequencing 23 genomes of Wallemia ichthyophaga.</title>
        <authorList>
            <person name="Gostincar C."/>
        </authorList>
    </citation>
    <scope>NUCLEOTIDE SEQUENCE [LARGE SCALE GENOMIC DNA]</scope>
    <source>
        <strain evidence="3 4">EXF-5753</strain>
    </source>
</reference>
<proteinExistence type="predicted"/>
<dbReference type="InterPro" id="IPR036812">
    <property type="entry name" value="NAD(P)_OxRdtase_dom_sf"/>
</dbReference>
<dbReference type="EMBL" id="SPNW01000034">
    <property type="protein sequence ID" value="TIA88750.1"/>
    <property type="molecule type" value="Genomic_DNA"/>
</dbReference>
<organism evidence="3 4">
    <name type="scientific">Wallemia hederae</name>
    <dbReference type="NCBI Taxonomy" id="1540922"/>
    <lineage>
        <taxon>Eukaryota</taxon>
        <taxon>Fungi</taxon>
        <taxon>Dikarya</taxon>
        <taxon>Basidiomycota</taxon>
        <taxon>Wallemiomycotina</taxon>
        <taxon>Wallemiomycetes</taxon>
        <taxon>Wallemiales</taxon>
        <taxon>Wallemiaceae</taxon>
        <taxon>Wallemia</taxon>
    </lineage>
</organism>
<evidence type="ECO:0000259" key="2">
    <source>
        <dbReference type="Pfam" id="PF00248"/>
    </source>
</evidence>
<feature type="compositionally biased region" description="Polar residues" evidence="1">
    <location>
        <begin position="18"/>
        <end position="35"/>
    </location>
</feature>
<dbReference type="GO" id="GO:0070485">
    <property type="term" value="P:dehydro-D-arabinono-1,4-lactone biosynthetic process"/>
    <property type="evidence" value="ECO:0007669"/>
    <property type="project" value="TreeGrafter"/>
</dbReference>